<feature type="binding site" evidence="19">
    <location>
        <position position="61"/>
    </location>
    <ligand>
        <name>GTP</name>
        <dbReference type="ChEBI" id="CHEBI:37565"/>
    </ligand>
</feature>
<keyword evidence="21" id="KW-1185">Reference proteome</keyword>
<dbReference type="UniPathway" id="UPA00148">
    <property type="reaction ID" value="UER00236"/>
</dbReference>
<evidence type="ECO:0000256" key="1">
    <source>
        <dbReference type="ARBA" id="ARBA00000312"/>
    </source>
</evidence>
<dbReference type="RefSeq" id="WP_073005449.1">
    <property type="nucleotide sequence ID" value="NZ_FQZO01000002.1"/>
</dbReference>
<evidence type="ECO:0000256" key="18">
    <source>
        <dbReference type="PIRSR" id="PIRSR006135-1"/>
    </source>
</evidence>
<evidence type="ECO:0000256" key="13">
    <source>
        <dbReference type="ARBA" id="ARBA00022777"/>
    </source>
</evidence>
<evidence type="ECO:0000256" key="11">
    <source>
        <dbReference type="ARBA" id="ARBA00022679"/>
    </source>
</evidence>
<comment type="similarity">
    <text evidence="7">Belongs to the CobU/CobP family.</text>
</comment>
<dbReference type="AlphaFoldDB" id="A0A1M6ES90"/>
<dbReference type="PANTHER" id="PTHR34848:SF1">
    <property type="entry name" value="BIFUNCTIONAL ADENOSYLCOBALAMIN BIOSYNTHESIS PROTEIN COBU"/>
    <property type="match status" value="1"/>
</dbReference>
<evidence type="ECO:0000256" key="19">
    <source>
        <dbReference type="PIRSR" id="PIRSR006135-2"/>
    </source>
</evidence>
<keyword evidence="10" id="KW-0169">Cobalamin biosynthesis</keyword>
<keyword evidence="15 19" id="KW-0342">GTP-binding</keyword>
<accession>A0A1M6ES90</accession>
<protein>
    <recommendedName>
        <fullName evidence="16">Adenosylcobinamide kinase</fullName>
        <ecNumber evidence="8">2.7.1.156</ecNumber>
        <ecNumber evidence="9">2.7.7.62</ecNumber>
    </recommendedName>
    <alternativeName>
        <fullName evidence="17">Adenosylcobinamide-phosphate guanylyltransferase</fullName>
    </alternativeName>
</protein>
<comment type="pathway">
    <text evidence="6">Cofactor biosynthesis; adenosylcobalamin biosynthesis; adenosylcobalamin from cob(II)yrinate a,c-diamide: step 5/7.</text>
</comment>
<feature type="active site" description="GMP-histidine intermediate" evidence="18">
    <location>
        <position position="49"/>
    </location>
</feature>
<name>A0A1M6ES90_9CLOT</name>
<evidence type="ECO:0000256" key="17">
    <source>
        <dbReference type="ARBA" id="ARBA00030571"/>
    </source>
</evidence>
<evidence type="ECO:0000256" key="7">
    <source>
        <dbReference type="ARBA" id="ARBA00007490"/>
    </source>
</evidence>
<dbReference type="GO" id="GO:0005524">
    <property type="term" value="F:ATP binding"/>
    <property type="evidence" value="ECO:0007669"/>
    <property type="project" value="UniProtKB-KW"/>
</dbReference>
<feature type="binding site" evidence="19">
    <location>
        <begin position="50"/>
        <end position="53"/>
    </location>
    <ligand>
        <name>GTP</name>
        <dbReference type="ChEBI" id="CHEBI:37565"/>
    </ligand>
</feature>
<evidence type="ECO:0000256" key="8">
    <source>
        <dbReference type="ARBA" id="ARBA00012016"/>
    </source>
</evidence>
<evidence type="ECO:0000256" key="9">
    <source>
        <dbReference type="ARBA" id="ARBA00012523"/>
    </source>
</evidence>
<evidence type="ECO:0000256" key="15">
    <source>
        <dbReference type="ARBA" id="ARBA00023134"/>
    </source>
</evidence>
<comment type="catalytic activity">
    <reaction evidence="1">
        <text>adenosylcob(III)inamide + ATP = adenosylcob(III)inamide phosphate + ADP + H(+)</text>
        <dbReference type="Rhea" id="RHEA:15769"/>
        <dbReference type="ChEBI" id="CHEBI:2480"/>
        <dbReference type="ChEBI" id="CHEBI:15378"/>
        <dbReference type="ChEBI" id="CHEBI:30616"/>
        <dbReference type="ChEBI" id="CHEBI:58502"/>
        <dbReference type="ChEBI" id="CHEBI:456216"/>
        <dbReference type="EC" id="2.7.1.156"/>
    </reaction>
</comment>
<proteinExistence type="inferred from homology"/>
<comment type="pathway">
    <text evidence="5">Cofactor biosynthesis; adenosylcobalamin biosynthesis; adenosylcobalamin from cob(II)yrinate a,c-diamide: step 6/7.</text>
</comment>
<comment type="catalytic activity">
    <reaction evidence="2">
        <text>adenosylcob(III)inamide phosphate + GTP + H(+) = adenosylcob(III)inamide-GDP + diphosphate</text>
        <dbReference type="Rhea" id="RHEA:22712"/>
        <dbReference type="ChEBI" id="CHEBI:15378"/>
        <dbReference type="ChEBI" id="CHEBI:33019"/>
        <dbReference type="ChEBI" id="CHEBI:37565"/>
        <dbReference type="ChEBI" id="CHEBI:58502"/>
        <dbReference type="ChEBI" id="CHEBI:60487"/>
        <dbReference type="EC" id="2.7.7.62"/>
    </reaction>
</comment>
<evidence type="ECO:0000256" key="12">
    <source>
        <dbReference type="ARBA" id="ARBA00022741"/>
    </source>
</evidence>
<dbReference type="PANTHER" id="PTHR34848">
    <property type="match status" value="1"/>
</dbReference>
<evidence type="ECO:0000256" key="4">
    <source>
        <dbReference type="ARBA" id="ARBA00003889"/>
    </source>
</evidence>
<organism evidence="20 21">
    <name type="scientific">Clostridium amylolyticum</name>
    <dbReference type="NCBI Taxonomy" id="1121298"/>
    <lineage>
        <taxon>Bacteria</taxon>
        <taxon>Bacillati</taxon>
        <taxon>Bacillota</taxon>
        <taxon>Clostridia</taxon>
        <taxon>Eubacteriales</taxon>
        <taxon>Clostridiaceae</taxon>
        <taxon>Clostridium</taxon>
    </lineage>
</organism>
<dbReference type="Pfam" id="PF02283">
    <property type="entry name" value="CobU"/>
    <property type="match status" value="1"/>
</dbReference>
<feature type="binding site" evidence="19">
    <location>
        <begin position="33"/>
        <end position="35"/>
    </location>
    <ligand>
        <name>GTP</name>
        <dbReference type="ChEBI" id="CHEBI:37565"/>
    </ligand>
</feature>
<sequence>MSKTILITGGTRSGKSSFGEKLLKDSDDVLYIATSKVFDSEMAERVRLHKERRNPKWETYEGYKDISKVIESTEKNKIMLECVGTMVTNLMFDTYEDFEGVSKEDVRVMENEILKEFTNIIEAVKNYNKELILITNEVGLGLVSEYKLGRIFTDILGRINQRLGEVSDQVYLTACGIPLKLK</sequence>
<dbReference type="SUPFAM" id="SSF52540">
    <property type="entry name" value="P-loop containing nucleoside triphosphate hydrolases"/>
    <property type="match status" value="1"/>
</dbReference>
<dbReference type="PIRSF" id="PIRSF006135">
    <property type="entry name" value="CobU"/>
    <property type="match status" value="1"/>
</dbReference>
<comment type="catalytic activity">
    <reaction evidence="3">
        <text>adenosylcob(III)inamide + GTP = adenosylcob(III)inamide phosphate + GDP + H(+)</text>
        <dbReference type="Rhea" id="RHEA:15765"/>
        <dbReference type="ChEBI" id="CHEBI:2480"/>
        <dbReference type="ChEBI" id="CHEBI:15378"/>
        <dbReference type="ChEBI" id="CHEBI:37565"/>
        <dbReference type="ChEBI" id="CHEBI:58189"/>
        <dbReference type="ChEBI" id="CHEBI:58502"/>
        <dbReference type="EC" id="2.7.1.156"/>
    </reaction>
</comment>
<feature type="binding site" evidence="19">
    <location>
        <position position="81"/>
    </location>
    <ligand>
        <name>GTP</name>
        <dbReference type="ChEBI" id="CHEBI:37565"/>
    </ligand>
</feature>
<evidence type="ECO:0000256" key="2">
    <source>
        <dbReference type="ARBA" id="ARBA00000711"/>
    </source>
</evidence>
<evidence type="ECO:0000313" key="21">
    <source>
        <dbReference type="Proteomes" id="UP000184080"/>
    </source>
</evidence>
<comment type="function">
    <text evidence="4">Catalyzes ATP-dependent phosphorylation of adenosylcobinamide and addition of GMP to adenosylcobinamide phosphate.</text>
</comment>
<dbReference type="GO" id="GO:0009236">
    <property type="term" value="P:cobalamin biosynthetic process"/>
    <property type="evidence" value="ECO:0007669"/>
    <property type="project" value="UniProtKB-UniPathway"/>
</dbReference>
<dbReference type="NCBIfam" id="NF004469">
    <property type="entry name" value="PRK05800.1"/>
    <property type="match status" value="1"/>
</dbReference>
<feature type="binding site" evidence="19">
    <location>
        <begin position="9"/>
        <end position="16"/>
    </location>
    <ligand>
        <name>GTP</name>
        <dbReference type="ChEBI" id="CHEBI:37565"/>
    </ligand>
</feature>
<evidence type="ECO:0000256" key="6">
    <source>
        <dbReference type="ARBA" id="ARBA00005159"/>
    </source>
</evidence>
<dbReference type="EC" id="2.7.1.156" evidence="8"/>
<evidence type="ECO:0000313" key="20">
    <source>
        <dbReference type="EMBL" id="SHI88337.1"/>
    </source>
</evidence>
<keyword evidence="20" id="KW-0548">Nucleotidyltransferase</keyword>
<gene>
    <name evidence="20" type="ORF">SAMN05444401_1675</name>
</gene>
<evidence type="ECO:0000256" key="10">
    <source>
        <dbReference type="ARBA" id="ARBA00022573"/>
    </source>
</evidence>
<dbReference type="Proteomes" id="UP000184080">
    <property type="component" value="Unassembled WGS sequence"/>
</dbReference>
<dbReference type="EMBL" id="FQZO01000002">
    <property type="protein sequence ID" value="SHI88337.1"/>
    <property type="molecule type" value="Genomic_DNA"/>
</dbReference>
<dbReference type="OrthoDB" id="9799422at2"/>
<dbReference type="InterPro" id="IPR027417">
    <property type="entry name" value="P-loop_NTPase"/>
</dbReference>
<dbReference type="GO" id="GO:0043752">
    <property type="term" value="F:adenosylcobinamide kinase activity"/>
    <property type="evidence" value="ECO:0007669"/>
    <property type="project" value="UniProtKB-EC"/>
</dbReference>
<dbReference type="GO" id="GO:0005525">
    <property type="term" value="F:GTP binding"/>
    <property type="evidence" value="ECO:0007669"/>
    <property type="project" value="UniProtKB-KW"/>
</dbReference>
<dbReference type="Gene3D" id="3.40.50.300">
    <property type="entry name" value="P-loop containing nucleotide triphosphate hydrolases"/>
    <property type="match status" value="1"/>
</dbReference>
<evidence type="ECO:0000256" key="16">
    <source>
        <dbReference type="ARBA" id="ARBA00029570"/>
    </source>
</evidence>
<dbReference type="InterPro" id="IPR003203">
    <property type="entry name" value="CobU/CobP"/>
</dbReference>
<evidence type="ECO:0000256" key="5">
    <source>
        <dbReference type="ARBA" id="ARBA00004692"/>
    </source>
</evidence>
<keyword evidence="13 20" id="KW-0418">Kinase</keyword>
<dbReference type="GO" id="GO:0008820">
    <property type="term" value="F:cobinamide phosphate guanylyltransferase activity"/>
    <property type="evidence" value="ECO:0007669"/>
    <property type="project" value="UniProtKB-EC"/>
</dbReference>
<dbReference type="CDD" id="cd00544">
    <property type="entry name" value="CobU"/>
    <property type="match status" value="1"/>
</dbReference>
<reference evidence="20 21" key="1">
    <citation type="submission" date="2016-11" db="EMBL/GenBank/DDBJ databases">
        <authorList>
            <person name="Jaros S."/>
            <person name="Januszkiewicz K."/>
            <person name="Wedrychowicz H."/>
        </authorList>
    </citation>
    <scope>NUCLEOTIDE SEQUENCE [LARGE SCALE GENOMIC DNA]</scope>
    <source>
        <strain evidence="20 21">DSM 21864</strain>
    </source>
</reference>
<keyword evidence="14" id="KW-0067">ATP-binding</keyword>
<evidence type="ECO:0000256" key="14">
    <source>
        <dbReference type="ARBA" id="ARBA00022840"/>
    </source>
</evidence>
<keyword evidence="12 19" id="KW-0547">Nucleotide-binding</keyword>
<evidence type="ECO:0000256" key="3">
    <source>
        <dbReference type="ARBA" id="ARBA00001522"/>
    </source>
</evidence>
<keyword evidence="11 20" id="KW-0808">Transferase</keyword>
<dbReference type="STRING" id="1121298.SAMN05444401_1675"/>
<dbReference type="EC" id="2.7.7.62" evidence="9"/>